<gene>
    <name evidence="3" type="ORF">RUM43_008096</name>
</gene>
<protein>
    <recommendedName>
        <fullName evidence="5">Transmembrane protein</fullName>
    </recommendedName>
</protein>
<evidence type="ECO:0000256" key="1">
    <source>
        <dbReference type="SAM" id="MobiDB-lite"/>
    </source>
</evidence>
<keyword evidence="2" id="KW-1133">Transmembrane helix</keyword>
<accession>A0AAN8PE98</accession>
<comment type="caution">
    <text evidence="3">The sequence shown here is derived from an EMBL/GenBank/DDBJ whole genome shotgun (WGS) entry which is preliminary data.</text>
</comment>
<feature type="region of interest" description="Disordered" evidence="1">
    <location>
        <begin position="1"/>
        <end position="29"/>
    </location>
</feature>
<keyword evidence="2" id="KW-0472">Membrane</keyword>
<dbReference type="Proteomes" id="UP001372834">
    <property type="component" value="Unassembled WGS sequence"/>
</dbReference>
<organism evidence="3 4">
    <name type="scientific">Polyplax serrata</name>
    <name type="common">Common mouse louse</name>
    <dbReference type="NCBI Taxonomy" id="468196"/>
    <lineage>
        <taxon>Eukaryota</taxon>
        <taxon>Metazoa</taxon>
        <taxon>Ecdysozoa</taxon>
        <taxon>Arthropoda</taxon>
        <taxon>Hexapoda</taxon>
        <taxon>Insecta</taxon>
        <taxon>Pterygota</taxon>
        <taxon>Neoptera</taxon>
        <taxon>Paraneoptera</taxon>
        <taxon>Psocodea</taxon>
        <taxon>Troctomorpha</taxon>
        <taxon>Phthiraptera</taxon>
        <taxon>Anoplura</taxon>
        <taxon>Polyplacidae</taxon>
        <taxon>Polyplax</taxon>
    </lineage>
</organism>
<name>A0AAN8PE98_POLSC</name>
<proteinExistence type="predicted"/>
<sequence>MRKRKCRNGYSDYPSGYPQWSEKSTGDGDAGGGGGYVGDDIISVDMFYYAITLHILYVYVVLHAVDNKVGCKECSAGMKSFNLLLVELS</sequence>
<feature type="transmembrane region" description="Helical" evidence="2">
    <location>
        <begin position="46"/>
        <end position="65"/>
    </location>
</feature>
<dbReference type="EMBL" id="JAWJWE010000003">
    <property type="protein sequence ID" value="KAK6639821.1"/>
    <property type="molecule type" value="Genomic_DNA"/>
</dbReference>
<evidence type="ECO:0000256" key="2">
    <source>
        <dbReference type="SAM" id="Phobius"/>
    </source>
</evidence>
<keyword evidence="2" id="KW-0812">Transmembrane</keyword>
<reference evidence="3 4" key="1">
    <citation type="submission" date="2023-10" db="EMBL/GenBank/DDBJ databases">
        <title>Genomes of two closely related lineages of the louse Polyplax serrata with different host specificities.</title>
        <authorList>
            <person name="Martinu J."/>
            <person name="Tarabai H."/>
            <person name="Stefka J."/>
            <person name="Hypsa V."/>
        </authorList>
    </citation>
    <scope>NUCLEOTIDE SEQUENCE [LARGE SCALE GENOMIC DNA]</scope>
    <source>
        <strain evidence="3">HR10_N</strain>
    </source>
</reference>
<evidence type="ECO:0008006" key="5">
    <source>
        <dbReference type="Google" id="ProtNLM"/>
    </source>
</evidence>
<evidence type="ECO:0000313" key="4">
    <source>
        <dbReference type="Proteomes" id="UP001372834"/>
    </source>
</evidence>
<evidence type="ECO:0000313" key="3">
    <source>
        <dbReference type="EMBL" id="KAK6639821.1"/>
    </source>
</evidence>
<dbReference type="AlphaFoldDB" id="A0AAN8PE98"/>